<dbReference type="KEGG" id="epa:114574464"/>
<dbReference type="Proteomes" id="UP000887567">
    <property type="component" value="Unplaced"/>
</dbReference>
<evidence type="ECO:0000313" key="2">
    <source>
        <dbReference type="EnsemblMetazoa" id="XP_028512931.1"/>
    </source>
</evidence>
<proteinExistence type="predicted"/>
<keyword evidence="1" id="KW-0472">Membrane</keyword>
<keyword evidence="1" id="KW-0812">Transmembrane</keyword>
<evidence type="ECO:0000313" key="3">
    <source>
        <dbReference type="Proteomes" id="UP000887567"/>
    </source>
</evidence>
<dbReference type="RefSeq" id="XP_028512931.1">
    <property type="nucleotide sequence ID" value="XM_028657130.1"/>
</dbReference>
<name>A0A913YEP2_EXADI</name>
<accession>A0A913YEP2</accession>
<feature type="transmembrane region" description="Helical" evidence="1">
    <location>
        <begin position="119"/>
        <end position="141"/>
    </location>
</feature>
<sequence>MPCFKRSHSWESSLVGRDGVSRQYQVLLNRERDGCITERYKISVNSQEIPHQLSTNYCSPLCGSGGSYEWEQDGHSFMIMYNNLGLIRAMQGFRLFIDGIDVDTGLHLKAFFRRRGLHFVLSGVLVFAFGVGAILVQHFFVNIMETKKGGFMNLAYAFMGWGAVYMLIGAIPFVRRYAEPRYIH</sequence>
<evidence type="ECO:0000256" key="1">
    <source>
        <dbReference type="SAM" id="Phobius"/>
    </source>
</evidence>
<organism evidence="2 3">
    <name type="scientific">Exaiptasia diaphana</name>
    <name type="common">Tropical sea anemone</name>
    <name type="synonym">Aiptasia pulchella</name>
    <dbReference type="NCBI Taxonomy" id="2652724"/>
    <lineage>
        <taxon>Eukaryota</taxon>
        <taxon>Metazoa</taxon>
        <taxon>Cnidaria</taxon>
        <taxon>Anthozoa</taxon>
        <taxon>Hexacorallia</taxon>
        <taxon>Actiniaria</taxon>
        <taxon>Aiptasiidae</taxon>
        <taxon>Exaiptasia</taxon>
    </lineage>
</organism>
<dbReference type="OrthoDB" id="6020030at2759"/>
<dbReference type="AlphaFoldDB" id="A0A913YEP2"/>
<dbReference type="EnsemblMetazoa" id="XM_028657130.1">
    <property type="protein sequence ID" value="XP_028512931.1"/>
    <property type="gene ID" value="LOC114574464"/>
</dbReference>
<protein>
    <submittedName>
        <fullName evidence="2">Uncharacterized protein</fullName>
    </submittedName>
</protein>
<keyword evidence="3" id="KW-1185">Reference proteome</keyword>
<dbReference type="GeneID" id="114574464"/>
<feature type="transmembrane region" description="Helical" evidence="1">
    <location>
        <begin position="153"/>
        <end position="174"/>
    </location>
</feature>
<reference evidence="2" key="1">
    <citation type="submission" date="2022-11" db="UniProtKB">
        <authorList>
            <consortium name="EnsemblMetazoa"/>
        </authorList>
    </citation>
    <scope>IDENTIFICATION</scope>
</reference>
<keyword evidence="1" id="KW-1133">Transmembrane helix</keyword>